<name>A0A386HL25_9BACT</name>
<dbReference type="GO" id="GO:0016052">
    <property type="term" value="P:carbohydrate catabolic process"/>
    <property type="evidence" value="ECO:0007669"/>
    <property type="project" value="TreeGrafter"/>
</dbReference>
<dbReference type="KEGG" id="ark:D6B99_02580"/>
<dbReference type="GO" id="GO:0009253">
    <property type="term" value="P:peptidoglycan catabolic process"/>
    <property type="evidence" value="ECO:0007669"/>
    <property type="project" value="InterPro"/>
</dbReference>
<dbReference type="OrthoDB" id="9798192at2"/>
<dbReference type="Pfam" id="PF01183">
    <property type="entry name" value="Glyco_hydro_25"/>
    <property type="match status" value="1"/>
</dbReference>
<dbReference type="InterPro" id="IPR017853">
    <property type="entry name" value="GH"/>
</dbReference>
<dbReference type="Proteomes" id="UP000266118">
    <property type="component" value="Chromosome"/>
</dbReference>
<dbReference type="AlphaFoldDB" id="A0A386HL25"/>
<keyword evidence="3" id="KW-0326">Glycosidase</keyword>
<dbReference type="RefSeq" id="WP_119984789.1">
    <property type="nucleotide sequence ID" value="NZ_CP032489.1"/>
</dbReference>
<dbReference type="SMART" id="SM00641">
    <property type="entry name" value="Glyco_25"/>
    <property type="match status" value="1"/>
</dbReference>
<keyword evidence="6" id="KW-1185">Reference proteome</keyword>
<reference evidence="5 6" key="1">
    <citation type="submission" date="2018-09" db="EMBL/GenBank/DDBJ databases">
        <title>Arachidicoccus sp. nov., a bacterium isolated from soil.</title>
        <authorList>
            <person name="Weon H.-Y."/>
            <person name="Kwon S.-W."/>
            <person name="Lee S.A."/>
        </authorList>
    </citation>
    <scope>NUCLEOTIDE SEQUENCE [LARGE SCALE GENOMIC DNA]</scope>
    <source>
        <strain evidence="5 6">KIS59-12</strain>
    </source>
</reference>
<dbReference type="PANTHER" id="PTHR34135">
    <property type="entry name" value="LYSOZYME"/>
    <property type="match status" value="1"/>
</dbReference>
<evidence type="ECO:0000256" key="2">
    <source>
        <dbReference type="ARBA" id="ARBA00022801"/>
    </source>
</evidence>
<dbReference type="PANTHER" id="PTHR34135:SF2">
    <property type="entry name" value="LYSOZYME"/>
    <property type="match status" value="1"/>
</dbReference>
<gene>
    <name evidence="5" type="ORF">D6B99_02580</name>
</gene>
<dbReference type="InterPro" id="IPR002053">
    <property type="entry name" value="Glyco_hydro_25"/>
</dbReference>
<evidence type="ECO:0000256" key="4">
    <source>
        <dbReference type="SAM" id="SignalP"/>
    </source>
</evidence>
<feature type="chain" id="PRO_5017431187" evidence="4">
    <location>
        <begin position="21"/>
        <end position="232"/>
    </location>
</feature>
<comment type="similarity">
    <text evidence="1">Belongs to the glycosyl hydrolase 25 family.</text>
</comment>
<sequence>MKKNILFLSFAIVFISASTAVVSSEFFSEESTQANKKIWGLDLSHHQGTIDWDLLAKQKPNFIFFKATEGVSKADARYSSYRKDARRLHILTGAYHYFSYSSPGYWQAQNFLKTAKLQPGDLPPVLDIEWTKVMPDPTLIANEAVAWLKVVENKLGVRPIIYCNYRFYTDYLKGKLKYEYPLWLSNYSRLPEYKCIFWQKTNNYSIEGVRGKVDYNLFMGGDKDDLQNLLLK</sequence>
<dbReference type="PROSITE" id="PS51904">
    <property type="entry name" value="GLYCOSYL_HYDROL_F25_2"/>
    <property type="match status" value="1"/>
</dbReference>
<protein>
    <submittedName>
        <fullName evidence="5">Glycoside hydrolase</fullName>
    </submittedName>
</protein>
<evidence type="ECO:0000313" key="5">
    <source>
        <dbReference type="EMBL" id="AYD46598.1"/>
    </source>
</evidence>
<evidence type="ECO:0000256" key="3">
    <source>
        <dbReference type="ARBA" id="ARBA00023295"/>
    </source>
</evidence>
<dbReference type="GO" id="GO:0003796">
    <property type="term" value="F:lysozyme activity"/>
    <property type="evidence" value="ECO:0007669"/>
    <property type="project" value="InterPro"/>
</dbReference>
<dbReference type="SUPFAM" id="SSF51445">
    <property type="entry name" value="(Trans)glycosidases"/>
    <property type="match status" value="1"/>
</dbReference>
<feature type="signal peptide" evidence="4">
    <location>
        <begin position="1"/>
        <end position="20"/>
    </location>
</feature>
<proteinExistence type="inferred from homology"/>
<keyword evidence="2 5" id="KW-0378">Hydrolase</keyword>
<organism evidence="5 6">
    <name type="scientific">Arachidicoccus soli</name>
    <dbReference type="NCBI Taxonomy" id="2341117"/>
    <lineage>
        <taxon>Bacteria</taxon>
        <taxon>Pseudomonadati</taxon>
        <taxon>Bacteroidota</taxon>
        <taxon>Chitinophagia</taxon>
        <taxon>Chitinophagales</taxon>
        <taxon>Chitinophagaceae</taxon>
        <taxon>Arachidicoccus</taxon>
    </lineage>
</organism>
<dbReference type="Gene3D" id="3.20.20.80">
    <property type="entry name" value="Glycosidases"/>
    <property type="match status" value="1"/>
</dbReference>
<evidence type="ECO:0000256" key="1">
    <source>
        <dbReference type="ARBA" id="ARBA00010646"/>
    </source>
</evidence>
<dbReference type="EMBL" id="CP032489">
    <property type="protein sequence ID" value="AYD46598.1"/>
    <property type="molecule type" value="Genomic_DNA"/>
</dbReference>
<evidence type="ECO:0000313" key="6">
    <source>
        <dbReference type="Proteomes" id="UP000266118"/>
    </source>
</evidence>
<accession>A0A386HL25</accession>
<dbReference type="InterPro" id="IPR018077">
    <property type="entry name" value="Glyco_hydro_fam25_subgr"/>
</dbReference>
<dbReference type="GO" id="GO:0016998">
    <property type="term" value="P:cell wall macromolecule catabolic process"/>
    <property type="evidence" value="ECO:0007669"/>
    <property type="project" value="InterPro"/>
</dbReference>
<keyword evidence="4" id="KW-0732">Signal</keyword>